<comment type="caution">
    <text evidence="2">The sequence shown here is derived from an EMBL/GenBank/DDBJ whole genome shotgun (WGS) entry which is preliminary data.</text>
</comment>
<keyword evidence="3" id="KW-1185">Reference proteome</keyword>
<sequence>MNNDMTRDRAEFFIVRSPGFSMIRALLPEPLGIVPGPFEHRGPSQHCTRSPRALHPEPSSPPFGAFHDEGGYVAGRMLSMSAGKAQDIQERKRDLPRQLECRRTARRVLTRGKVDIERGGTSMRGNKDGGDAAMRASSGYPRTRHRCLPECAQRIFKSNAVRNPLTRCALGRAVNRIALSAELSRSYRSLRLALVHDSRRGILFNQELNIKALTHCMLSASTMPPTLGFPRLRSPCVVPPFRHDRQVSDNLDTTTSNSCPLAPQYIGRLDRARHLRAPGGARVAFKRG</sequence>
<feature type="region of interest" description="Disordered" evidence="1">
    <location>
        <begin position="118"/>
        <end position="138"/>
    </location>
</feature>
<dbReference type="AlphaFoldDB" id="A0A550CFP6"/>
<gene>
    <name evidence="2" type="ORF">BD626DRAFT_274326</name>
</gene>
<reference evidence="2 3" key="1">
    <citation type="journal article" date="2019" name="New Phytol.">
        <title>Comparative genomics reveals unique wood-decay strategies and fruiting body development in the Schizophyllaceae.</title>
        <authorList>
            <person name="Almasi E."/>
            <person name="Sahu N."/>
            <person name="Krizsan K."/>
            <person name="Balint B."/>
            <person name="Kovacs G.M."/>
            <person name="Kiss B."/>
            <person name="Cseklye J."/>
            <person name="Drula E."/>
            <person name="Henrissat B."/>
            <person name="Nagy I."/>
            <person name="Chovatia M."/>
            <person name="Adam C."/>
            <person name="LaButti K."/>
            <person name="Lipzen A."/>
            <person name="Riley R."/>
            <person name="Grigoriev I.V."/>
            <person name="Nagy L.G."/>
        </authorList>
    </citation>
    <scope>NUCLEOTIDE SEQUENCE [LARGE SCALE GENOMIC DNA]</scope>
    <source>
        <strain evidence="2 3">NL-1724</strain>
    </source>
</reference>
<evidence type="ECO:0000256" key="1">
    <source>
        <dbReference type="SAM" id="MobiDB-lite"/>
    </source>
</evidence>
<organism evidence="2 3">
    <name type="scientific">Schizophyllum amplum</name>
    <dbReference type="NCBI Taxonomy" id="97359"/>
    <lineage>
        <taxon>Eukaryota</taxon>
        <taxon>Fungi</taxon>
        <taxon>Dikarya</taxon>
        <taxon>Basidiomycota</taxon>
        <taxon>Agaricomycotina</taxon>
        <taxon>Agaricomycetes</taxon>
        <taxon>Agaricomycetidae</taxon>
        <taxon>Agaricales</taxon>
        <taxon>Schizophyllaceae</taxon>
        <taxon>Schizophyllum</taxon>
    </lineage>
</organism>
<dbReference type="EMBL" id="VDMD01000009">
    <property type="protein sequence ID" value="TRM63622.1"/>
    <property type="molecule type" value="Genomic_DNA"/>
</dbReference>
<dbReference type="Proteomes" id="UP000320762">
    <property type="component" value="Unassembled WGS sequence"/>
</dbReference>
<evidence type="ECO:0000313" key="2">
    <source>
        <dbReference type="EMBL" id="TRM63622.1"/>
    </source>
</evidence>
<protein>
    <submittedName>
        <fullName evidence="2">Uncharacterized protein</fullName>
    </submittedName>
</protein>
<feature type="region of interest" description="Disordered" evidence="1">
    <location>
        <begin position="41"/>
        <end position="63"/>
    </location>
</feature>
<evidence type="ECO:0000313" key="3">
    <source>
        <dbReference type="Proteomes" id="UP000320762"/>
    </source>
</evidence>
<proteinExistence type="predicted"/>
<accession>A0A550CFP6</accession>
<name>A0A550CFP6_9AGAR</name>